<gene>
    <name evidence="1" type="ORF">GCM10011584_29580</name>
</gene>
<dbReference type="Proteomes" id="UP000655410">
    <property type="component" value="Unassembled WGS sequence"/>
</dbReference>
<sequence>MENNMNTIPVPLTLEEPSKYWRAVEPASVGVTSAEFVALRWVPEGEYTPTLTVGGAVRPAGVSAEGLADEALESFRADGVSATVAERKPFGADGLKGIMQLLDCELPGVPDRLKAIQVIMSFATSNPDEQAIVVNTVTCTNEQFPTVRPEFASFISAVRLDEERLSQAPEGE</sequence>
<evidence type="ECO:0000313" key="1">
    <source>
        <dbReference type="EMBL" id="GGO92662.1"/>
    </source>
</evidence>
<keyword evidence="2" id="KW-1185">Reference proteome</keyword>
<evidence type="ECO:0000313" key="2">
    <source>
        <dbReference type="Proteomes" id="UP000655410"/>
    </source>
</evidence>
<name>A0ABQ2NCF5_9ACTN</name>
<reference evidence="2" key="1">
    <citation type="journal article" date="2019" name="Int. J. Syst. Evol. Microbiol.">
        <title>The Global Catalogue of Microorganisms (GCM) 10K type strain sequencing project: providing services to taxonomists for standard genome sequencing and annotation.</title>
        <authorList>
            <consortium name="The Broad Institute Genomics Platform"/>
            <consortium name="The Broad Institute Genome Sequencing Center for Infectious Disease"/>
            <person name="Wu L."/>
            <person name="Ma J."/>
        </authorList>
    </citation>
    <scope>NUCLEOTIDE SEQUENCE [LARGE SCALE GENOMIC DNA]</scope>
    <source>
        <strain evidence="2">CGMCC 4.7371</strain>
    </source>
</reference>
<dbReference type="EMBL" id="BMNI01000009">
    <property type="protein sequence ID" value="GGO92662.1"/>
    <property type="molecule type" value="Genomic_DNA"/>
</dbReference>
<accession>A0ABQ2NCF5</accession>
<proteinExistence type="predicted"/>
<organism evidence="1 2">
    <name type="scientific">Nocardioides phosphati</name>
    <dbReference type="NCBI Taxonomy" id="1867775"/>
    <lineage>
        <taxon>Bacteria</taxon>
        <taxon>Bacillati</taxon>
        <taxon>Actinomycetota</taxon>
        <taxon>Actinomycetes</taxon>
        <taxon>Propionibacteriales</taxon>
        <taxon>Nocardioidaceae</taxon>
        <taxon>Nocardioides</taxon>
    </lineage>
</organism>
<comment type="caution">
    <text evidence="1">The sequence shown here is derived from an EMBL/GenBank/DDBJ whole genome shotgun (WGS) entry which is preliminary data.</text>
</comment>
<dbReference type="Gene3D" id="3.40.1000.10">
    <property type="entry name" value="Mog1/PsbP, alpha/beta/alpha sandwich"/>
    <property type="match status" value="1"/>
</dbReference>
<protein>
    <submittedName>
        <fullName evidence="1">Uncharacterized protein</fullName>
    </submittedName>
</protein>